<dbReference type="Proteomes" id="UP000823388">
    <property type="component" value="Chromosome 7N"/>
</dbReference>
<evidence type="ECO:0000256" key="8">
    <source>
        <dbReference type="SAM" id="MobiDB-lite"/>
    </source>
</evidence>
<dbReference type="SUPFAM" id="SSF48371">
    <property type="entry name" value="ARM repeat"/>
    <property type="match status" value="1"/>
</dbReference>
<feature type="repeat" description="Pumilio" evidence="7">
    <location>
        <begin position="422"/>
        <end position="457"/>
    </location>
</feature>
<keyword evidence="4" id="KW-0810">Translation regulation</keyword>
<feature type="domain" description="PUM-HD" evidence="9">
    <location>
        <begin position="401"/>
        <end position="739"/>
    </location>
</feature>
<reference evidence="10" key="1">
    <citation type="submission" date="2020-05" db="EMBL/GenBank/DDBJ databases">
        <title>WGS assembly of Panicum virgatum.</title>
        <authorList>
            <person name="Lovell J.T."/>
            <person name="Jenkins J."/>
            <person name="Shu S."/>
            <person name="Juenger T.E."/>
            <person name="Schmutz J."/>
        </authorList>
    </citation>
    <scope>NUCLEOTIDE SEQUENCE</scope>
    <source>
        <strain evidence="10">AP13</strain>
    </source>
</reference>
<feature type="repeat" description="Pumilio" evidence="7">
    <location>
        <begin position="566"/>
        <end position="602"/>
    </location>
</feature>
<keyword evidence="2" id="KW-0963">Cytoplasm</keyword>
<gene>
    <name evidence="10" type="ORF">PVAP13_7NG065500</name>
</gene>
<evidence type="ECO:0000313" key="11">
    <source>
        <dbReference type="Proteomes" id="UP000823388"/>
    </source>
</evidence>
<dbReference type="FunFam" id="1.25.10.10:FF:000004">
    <property type="entry name" value="Pumilio homolog 1 isoform 2"/>
    <property type="match status" value="1"/>
</dbReference>
<evidence type="ECO:0000256" key="4">
    <source>
        <dbReference type="ARBA" id="ARBA00022845"/>
    </source>
</evidence>
<protein>
    <recommendedName>
        <fullName evidence="9">PUM-HD domain-containing protein</fullName>
    </recommendedName>
</protein>
<evidence type="ECO:0000256" key="2">
    <source>
        <dbReference type="ARBA" id="ARBA00022490"/>
    </source>
</evidence>
<dbReference type="Pfam" id="PF00806">
    <property type="entry name" value="PUF"/>
    <property type="match status" value="8"/>
</dbReference>
<dbReference type="GO" id="GO:0003729">
    <property type="term" value="F:mRNA binding"/>
    <property type="evidence" value="ECO:0007669"/>
    <property type="project" value="TreeGrafter"/>
</dbReference>
<keyword evidence="5" id="KW-0694">RNA-binding</keyword>
<dbReference type="GO" id="GO:0006417">
    <property type="term" value="P:regulation of translation"/>
    <property type="evidence" value="ECO:0007669"/>
    <property type="project" value="UniProtKB-KW"/>
</dbReference>
<proteinExistence type="predicted"/>
<dbReference type="InterPro" id="IPR033133">
    <property type="entry name" value="PUM-HD"/>
</dbReference>
<name>A0A8T0PWG8_PANVG</name>
<dbReference type="PROSITE" id="PS50302">
    <property type="entry name" value="PUM"/>
    <property type="match status" value="8"/>
</dbReference>
<feature type="repeat" description="Pumilio" evidence="7">
    <location>
        <begin position="458"/>
        <end position="493"/>
    </location>
</feature>
<evidence type="ECO:0000259" key="9">
    <source>
        <dbReference type="PROSITE" id="PS50303"/>
    </source>
</evidence>
<dbReference type="PANTHER" id="PTHR12537">
    <property type="entry name" value="RNA BINDING PROTEIN PUMILIO-RELATED"/>
    <property type="match status" value="1"/>
</dbReference>
<keyword evidence="11" id="KW-1185">Reference proteome</keyword>
<evidence type="ECO:0000256" key="6">
    <source>
        <dbReference type="ARBA" id="ARBA00055193"/>
    </source>
</evidence>
<evidence type="ECO:0000256" key="5">
    <source>
        <dbReference type="ARBA" id="ARBA00022884"/>
    </source>
</evidence>
<feature type="region of interest" description="Disordered" evidence="8">
    <location>
        <begin position="344"/>
        <end position="365"/>
    </location>
</feature>
<dbReference type="PROSITE" id="PS50303">
    <property type="entry name" value="PUM_HD"/>
    <property type="match status" value="1"/>
</dbReference>
<accession>A0A8T0PWG8</accession>
<feature type="repeat" description="Pumilio" evidence="7">
    <location>
        <begin position="675"/>
        <end position="713"/>
    </location>
</feature>
<feature type="region of interest" description="Disordered" evidence="8">
    <location>
        <begin position="1"/>
        <end position="28"/>
    </location>
</feature>
<evidence type="ECO:0000256" key="7">
    <source>
        <dbReference type="PROSITE-ProRule" id="PRU00317"/>
    </source>
</evidence>
<dbReference type="EMBL" id="CM029050">
    <property type="protein sequence ID" value="KAG2565248.1"/>
    <property type="molecule type" value="Genomic_DNA"/>
</dbReference>
<feature type="repeat" description="Pumilio" evidence="7">
    <location>
        <begin position="639"/>
        <end position="674"/>
    </location>
</feature>
<dbReference type="InterPro" id="IPR016024">
    <property type="entry name" value="ARM-type_fold"/>
</dbReference>
<dbReference type="CDD" id="cd07920">
    <property type="entry name" value="Pumilio"/>
    <property type="match status" value="1"/>
</dbReference>
<feature type="repeat" description="Pumilio" evidence="7">
    <location>
        <begin position="530"/>
        <end position="565"/>
    </location>
</feature>
<comment type="function">
    <text evidence="6">Sequence-specific RNA-binding protein that regulates translation and mRNA stability by binding the 3'-UTR of target mRNAs. Binds the APUM-binding elements (APBEs) in the 3'-UTR mRNA sequence of CLV1, PNH, WUS and FAS2.</text>
</comment>
<dbReference type="InterPro" id="IPR033712">
    <property type="entry name" value="Pumilio_RNA-bd"/>
</dbReference>
<evidence type="ECO:0000256" key="3">
    <source>
        <dbReference type="ARBA" id="ARBA00022737"/>
    </source>
</evidence>
<sequence>MAPFGDGGGDGEAERAWDPLRSGSAPPTMEGAAAAAAAVAAEGMFGGGGASFFSGMDGLGFGARHDEVSRRRGAAGAQEHFGNSASLSVGPPGLLLSGTGDLDERQFRKNRVHNGGAMANYSTFDMGSLWTDMDPDNAEYRRNVQNCFMSNIQKMNINRDLNASYMSDSDLSDALSGLKLSNNRVMDEWNHGDELLDELLKRQRDFCTKIGDGNRTPLVGNAFCSPRSDLRPPPIYGDGILRRQTSALDGSNVSRMSRHHLKDVDHLSLAEQLAMMRSGNLPRGVNLSPMSNMINPMENRYNNISIRDLAYVRNRRAFLEDLLAQEYLQDDNLLYNDSRIHHDEPRSPCARMQRSGSHFHPNPGNIRSHCDRQSRLFSFNRKATGRNIGSQFYHDNTLANYLDVPSLDNEDRSGADSVDLIDVMGHIKDVSMDQYGSRFIQQKLENASPDDREKIFPEILSNALALTTDVFGNYVIQKFFEFATESQLIQLADQLKGHILQLSLQMYGCRVVQKVLEVVDMDRKINIVHELKNSVLKCIGDQNGNHVIQKCIECVPEDRIPFVIEPILSQILVLCTHQYGCRVIQRVLEHCHDPATQSAIMNEIVQQTFHLTDDKFGNYVVQHVLDHGKPEERSSIIQKLSGQVVILSKQKFASNVIEKCLANGTPEERDSIIGEIISSGQTFQELMKDQFGNYVVQRVLQTCDDKYLEMILSSIKLHLNELKNYTYGKHIVARVEKLIVTGGIQISNLLYHNMKKFVVPFLEQMLSGF</sequence>
<feature type="repeat" description="Pumilio" evidence="7">
    <location>
        <begin position="494"/>
        <end position="529"/>
    </location>
</feature>
<dbReference type="InterPro" id="IPR001313">
    <property type="entry name" value="Pumilio_RNA-bd_rpt"/>
</dbReference>
<dbReference type="PANTHER" id="PTHR12537:SF62">
    <property type="entry name" value="PUMILIO HOMOLOG 3"/>
    <property type="match status" value="1"/>
</dbReference>
<dbReference type="GO" id="GO:0005737">
    <property type="term" value="C:cytoplasm"/>
    <property type="evidence" value="ECO:0007669"/>
    <property type="project" value="UniProtKB-SubCell"/>
</dbReference>
<evidence type="ECO:0000256" key="1">
    <source>
        <dbReference type="ARBA" id="ARBA00004496"/>
    </source>
</evidence>
<dbReference type="SMART" id="SM00025">
    <property type="entry name" value="Pumilio"/>
    <property type="match status" value="8"/>
</dbReference>
<dbReference type="Gene3D" id="1.25.10.10">
    <property type="entry name" value="Leucine-rich Repeat Variant"/>
    <property type="match status" value="1"/>
</dbReference>
<organism evidence="10 11">
    <name type="scientific">Panicum virgatum</name>
    <name type="common">Blackwell switchgrass</name>
    <dbReference type="NCBI Taxonomy" id="38727"/>
    <lineage>
        <taxon>Eukaryota</taxon>
        <taxon>Viridiplantae</taxon>
        <taxon>Streptophyta</taxon>
        <taxon>Embryophyta</taxon>
        <taxon>Tracheophyta</taxon>
        <taxon>Spermatophyta</taxon>
        <taxon>Magnoliopsida</taxon>
        <taxon>Liliopsida</taxon>
        <taxon>Poales</taxon>
        <taxon>Poaceae</taxon>
        <taxon>PACMAD clade</taxon>
        <taxon>Panicoideae</taxon>
        <taxon>Panicodae</taxon>
        <taxon>Paniceae</taxon>
        <taxon>Panicinae</taxon>
        <taxon>Panicum</taxon>
        <taxon>Panicum sect. Hiantes</taxon>
    </lineage>
</organism>
<comment type="subcellular location">
    <subcellularLocation>
        <location evidence="1">Cytoplasm</location>
    </subcellularLocation>
</comment>
<comment type="caution">
    <text evidence="10">The sequence shown here is derived from an EMBL/GenBank/DDBJ whole genome shotgun (WGS) entry which is preliminary data.</text>
</comment>
<dbReference type="InterPro" id="IPR011989">
    <property type="entry name" value="ARM-like"/>
</dbReference>
<dbReference type="AlphaFoldDB" id="A0A8T0PWG8"/>
<feature type="repeat" description="Pumilio" evidence="7">
    <location>
        <begin position="603"/>
        <end position="638"/>
    </location>
</feature>
<evidence type="ECO:0000313" key="10">
    <source>
        <dbReference type="EMBL" id="KAG2565248.1"/>
    </source>
</evidence>
<keyword evidence="3" id="KW-0677">Repeat</keyword>
<feature type="compositionally biased region" description="Gly residues" evidence="8">
    <location>
        <begin position="1"/>
        <end position="10"/>
    </location>
</feature>